<keyword evidence="5 6" id="KW-0694">RNA-binding</keyword>
<sequence length="176" mass="19890">MKKKFILSEDDRLLFRQAVSGAQPLMKNRVRLSKRQHASSASLSRPLIQDQVTTTFYFSDEFQPLLQEESPPSYIRPDVNPYEVKKLRRGDYTPELFLDLHGLRQTAAKQALGALIVACQRARVYCAGVMHGHGKHILKQKTPLWLAQHPDVKGFHQAPKEFGGCAALLILVELVS</sequence>
<dbReference type="HOGENOM" id="CLU_055978_4_0_6"/>
<dbReference type="GO" id="GO:0019843">
    <property type="term" value="F:rRNA binding"/>
    <property type="evidence" value="ECO:0007669"/>
    <property type="project" value="UniProtKB-UniRule"/>
</dbReference>
<proteinExistence type="inferred from homology"/>
<comment type="function">
    <text evidence="6">Acts as a ribosome collision sensor. Detects stalled/collided disomes (pairs of ribosomes where the leading ribosome is stalled and a second ribosome has collided with it) and endonucleolytically cleaves mRNA at the 5' boundary of the stalled ribosome. Stalled/collided disomes form a new interface (primarily via the 30S subunits) that binds SmrB. Cleaved mRNA becomes available for tmRNA ligation, leading to ribosomal subunit dissociation and rescue of stalled ribosomes.</text>
</comment>
<keyword evidence="3 6" id="KW-0255">Endonuclease</keyword>
<protein>
    <recommendedName>
        <fullName evidence="6">Ribosome rescue factor SmrB</fullName>
        <ecNumber evidence="6">3.1.-.-</ecNumber>
    </recommendedName>
</protein>
<dbReference type="InterPro" id="IPR002625">
    <property type="entry name" value="Smr_dom"/>
</dbReference>
<dbReference type="GO" id="GO:0004521">
    <property type="term" value="F:RNA endonuclease activity"/>
    <property type="evidence" value="ECO:0007669"/>
    <property type="project" value="UniProtKB-UniRule"/>
</dbReference>
<keyword evidence="4 6" id="KW-0378">Hydrolase</keyword>
<dbReference type="KEGG" id="sect:A359_00100"/>
<accession>J3Z2K7</accession>
<comment type="subunit">
    <text evidence="6">Associates with collided ribosomes, but not with correctly translating polysomes.</text>
</comment>
<dbReference type="OrthoDB" id="5795446at2"/>
<dbReference type="GO" id="GO:0016787">
    <property type="term" value="F:hydrolase activity"/>
    <property type="evidence" value="ECO:0007669"/>
    <property type="project" value="UniProtKB-KW"/>
</dbReference>
<keyword evidence="1 6" id="KW-0540">Nuclease</keyword>
<dbReference type="HAMAP" id="MF_01042">
    <property type="entry name" value="SmrB"/>
    <property type="match status" value="1"/>
</dbReference>
<dbReference type="PATRIC" id="fig|1199245.3.peg.12"/>
<evidence type="ECO:0000259" key="7">
    <source>
        <dbReference type="PROSITE" id="PS50828"/>
    </source>
</evidence>
<dbReference type="GO" id="GO:0072344">
    <property type="term" value="P:rescue of stalled ribosome"/>
    <property type="evidence" value="ECO:0007669"/>
    <property type="project" value="UniProtKB-UniRule"/>
</dbReference>
<dbReference type="PANTHER" id="PTHR35562:SF1">
    <property type="entry name" value="UPF0115 PROTEIN YFCN"/>
    <property type="match status" value="1"/>
</dbReference>
<organism evidence="8 9">
    <name type="scientific">secondary endosymbiont of Ctenarytaina eucalypti</name>
    <dbReference type="NCBI Taxonomy" id="1199245"/>
    <lineage>
        <taxon>Bacteria</taxon>
        <taxon>Pseudomonadati</taxon>
        <taxon>Pseudomonadota</taxon>
        <taxon>Gammaproteobacteria</taxon>
        <taxon>Enterobacterales</taxon>
        <taxon>Enterobacteriaceae</taxon>
        <taxon>aphid secondary symbionts</taxon>
    </lineage>
</organism>
<evidence type="ECO:0000256" key="1">
    <source>
        <dbReference type="ARBA" id="ARBA00022722"/>
    </source>
</evidence>
<dbReference type="InterPro" id="IPR036063">
    <property type="entry name" value="Smr_dom_sf"/>
</dbReference>
<dbReference type="STRING" id="1199245.A359_00100"/>
<dbReference type="Proteomes" id="UP000003936">
    <property type="component" value="Chromosome"/>
</dbReference>
<dbReference type="NCBIfam" id="NF003432">
    <property type="entry name" value="PRK04946.1"/>
    <property type="match status" value="1"/>
</dbReference>
<evidence type="ECO:0000256" key="2">
    <source>
        <dbReference type="ARBA" id="ARBA00022730"/>
    </source>
</evidence>
<dbReference type="SUPFAM" id="SSF160443">
    <property type="entry name" value="SMR domain-like"/>
    <property type="match status" value="1"/>
</dbReference>
<evidence type="ECO:0000256" key="6">
    <source>
        <dbReference type="HAMAP-Rule" id="MF_01042"/>
    </source>
</evidence>
<dbReference type="PANTHER" id="PTHR35562">
    <property type="entry name" value="DNA ENDONUCLEASE SMRA-RELATED"/>
    <property type="match status" value="1"/>
</dbReference>
<dbReference type="Pfam" id="PF01713">
    <property type="entry name" value="Smr"/>
    <property type="match status" value="1"/>
</dbReference>
<reference evidence="8 9" key="1">
    <citation type="journal article" date="2012" name="Mol. Biol. Evol.">
        <title>Genome reduction and co-evolution between the primary and secondary bacterial symbionts of psyllids.</title>
        <authorList>
            <person name="Sloan D.B."/>
            <person name="Moran N.A."/>
        </authorList>
    </citation>
    <scope>NUCLEOTIDE SEQUENCE [LARGE SCALE GENOMIC DNA]</scope>
    <source>
        <strain evidence="8">Ceuc_S</strain>
    </source>
</reference>
<evidence type="ECO:0000313" key="8">
    <source>
        <dbReference type="EMBL" id="AFP84419.1"/>
    </source>
</evidence>
<dbReference type="AlphaFoldDB" id="J3Z2K7"/>
<evidence type="ECO:0000256" key="3">
    <source>
        <dbReference type="ARBA" id="ARBA00022759"/>
    </source>
</evidence>
<keyword evidence="2 6" id="KW-0699">rRNA-binding</keyword>
<dbReference type="InterPro" id="IPR022990">
    <property type="entry name" value="SmrB-like"/>
</dbReference>
<keyword evidence="9" id="KW-1185">Reference proteome</keyword>
<dbReference type="Gene3D" id="3.30.1370.110">
    <property type="match status" value="1"/>
</dbReference>
<comment type="similarity">
    <text evidence="6">Belongs to the SmrB family.</text>
</comment>
<dbReference type="PROSITE" id="PS50828">
    <property type="entry name" value="SMR"/>
    <property type="match status" value="1"/>
</dbReference>
<name>J3Z2K7_9ENTR</name>
<evidence type="ECO:0000256" key="5">
    <source>
        <dbReference type="ARBA" id="ARBA00022884"/>
    </source>
</evidence>
<gene>
    <name evidence="6" type="primary">smrB</name>
    <name evidence="8" type="ORF">A359_00100</name>
</gene>
<dbReference type="RefSeq" id="WP_014887718.1">
    <property type="nucleotide sequence ID" value="NC_018419.1"/>
</dbReference>
<dbReference type="EC" id="3.1.-.-" evidence="6"/>
<evidence type="ECO:0000313" key="9">
    <source>
        <dbReference type="Proteomes" id="UP000003936"/>
    </source>
</evidence>
<dbReference type="EMBL" id="CP003546">
    <property type="protein sequence ID" value="AFP84419.1"/>
    <property type="molecule type" value="Genomic_DNA"/>
</dbReference>
<feature type="domain" description="Smr" evidence="7">
    <location>
        <begin position="98"/>
        <end position="173"/>
    </location>
</feature>
<evidence type="ECO:0000256" key="4">
    <source>
        <dbReference type="ARBA" id="ARBA00022801"/>
    </source>
</evidence>
<dbReference type="SMART" id="SM00463">
    <property type="entry name" value="SMR"/>
    <property type="match status" value="1"/>
</dbReference>